<accession>A0A1H3DM27</accession>
<dbReference type="Pfam" id="PF07791">
    <property type="entry name" value="Imm11"/>
    <property type="match status" value="1"/>
</dbReference>
<dbReference type="EMBL" id="FNNP01000009">
    <property type="protein sequence ID" value="SDX67573.1"/>
    <property type="molecule type" value="Genomic_DNA"/>
</dbReference>
<feature type="domain" description="Immunity MXAN-0049 protein" evidence="1">
    <location>
        <begin position="91"/>
        <end position="221"/>
    </location>
</feature>
<evidence type="ECO:0000259" key="1">
    <source>
        <dbReference type="Pfam" id="PF07791"/>
    </source>
</evidence>
<evidence type="ECO:0000313" key="3">
    <source>
        <dbReference type="Proteomes" id="UP000183400"/>
    </source>
</evidence>
<sequence>MAYGFGTPSTYGKFFPDGEFLGFYDDYLEARFQELSAKGEAGQEFFTQFRSDLIRNMHRGIEPIAEDLLPKRYSLAKPYKSLGDIIDLGYAIAVSAPLLKLTEALDPGRHQVWPIEVILPSGEAYPTEYFMLRVLSQLDPFDKEKSDPSCWKKSGRIIKMMRPKENHAHGIALSRNVVGDHHIWRGLVTPETGISGFSFYVSDRLKAAIDEAGLKTPPFYQLKEV</sequence>
<name>A0A1H3DM27_9RHOB</name>
<dbReference type="Proteomes" id="UP000183400">
    <property type="component" value="Unassembled WGS sequence"/>
</dbReference>
<protein>
    <recommendedName>
        <fullName evidence="1">Immunity MXAN-0049 protein domain-containing protein</fullName>
    </recommendedName>
</protein>
<proteinExistence type="predicted"/>
<evidence type="ECO:0000313" key="2">
    <source>
        <dbReference type="EMBL" id="SDX67573.1"/>
    </source>
</evidence>
<dbReference type="AlphaFoldDB" id="A0A1H3DM27"/>
<keyword evidence="3" id="KW-1185">Reference proteome</keyword>
<organism evidence="2 3">
    <name type="scientific">Ruegeria halocynthiae</name>
    <dbReference type="NCBI Taxonomy" id="985054"/>
    <lineage>
        <taxon>Bacteria</taxon>
        <taxon>Pseudomonadati</taxon>
        <taxon>Pseudomonadota</taxon>
        <taxon>Alphaproteobacteria</taxon>
        <taxon>Rhodobacterales</taxon>
        <taxon>Roseobacteraceae</taxon>
        <taxon>Ruegeria</taxon>
    </lineage>
</organism>
<dbReference type="OrthoDB" id="8660107at2"/>
<dbReference type="InterPro" id="IPR012433">
    <property type="entry name" value="Imm11"/>
</dbReference>
<dbReference type="STRING" id="985054.SAMN05444358_10910"/>
<gene>
    <name evidence="2" type="ORF">SAMN05444358_10910</name>
</gene>
<reference evidence="3" key="1">
    <citation type="submission" date="2016-10" db="EMBL/GenBank/DDBJ databases">
        <authorList>
            <person name="Varghese N."/>
            <person name="Submissions S."/>
        </authorList>
    </citation>
    <scope>NUCLEOTIDE SEQUENCE [LARGE SCALE GENOMIC DNA]</scope>
    <source>
        <strain evidence="3">DSM 27839</strain>
    </source>
</reference>
<dbReference type="RefSeq" id="WP_074738330.1">
    <property type="nucleotide sequence ID" value="NZ_FNNP01000009.1"/>
</dbReference>